<keyword evidence="2" id="KW-1185">Reference proteome</keyword>
<gene>
    <name evidence="1" type="ORF">BDY19DRAFT_988876</name>
</gene>
<accession>A0ACB8ULG5</accession>
<protein>
    <submittedName>
        <fullName evidence="1">Uncharacterized protein</fullName>
    </submittedName>
</protein>
<evidence type="ECO:0000313" key="1">
    <source>
        <dbReference type="EMBL" id="KAI0095108.1"/>
    </source>
</evidence>
<comment type="caution">
    <text evidence="1">The sequence shown here is derived from an EMBL/GenBank/DDBJ whole genome shotgun (WGS) entry which is preliminary data.</text>
</comment>
<evidence type="ECO:0000313" key="2">
    <source>
        <dbReference type="Proteomes" id="UP001055072"/>
    </source>
</evidence>
<proteinExistence type="predicted"/>
<name>A0ACB8ULG5_9APHY</name>
<reference evidence="1" key="1">
    <citation type="journal article" date="2021" name="Environ. Microbiol.">
        <title>Gene family expansions and transcriptome signatures uncover fungal adaptations to wood decay.</title>
        <authorList>
            <person name="Hage H."/>
            <person name="Miyauchi S."/>
            <person name="Viragh M."/>
            <person name="Drula E."/>
            <person name="Min B."/>
            <person name="Chaduli D."/>
            <person name="Navarro D."/>
            <person name="Favel A."/>
            <person name="Norest M."/>
            <person name="Lesage-Meessen L."/>
            <person name="Balint B."/>
            <person name="Merenyi Z."/>
            <person name="de Eugenio L."/>
            <person name="Morin E."/>
            <person name="Martinez A.T."/>
            <person name="Baldrian P."/>
            <person name="Stursova M."/>
            <person name="Martinez M.J."/>
            <person name="Novotny C."/>
            <person name="Magnuson J.K."/>
            <person name="Spatafora J.W."/>
            <person name="Maurice S."/>
            <person name="Pangilinan J."/>
            <person name="Andreopoulos W."/>
            <person name="LaButti K."/>
            <person name="Hundley H."/>
            <person name="Na H."/>
            <person name="Kuo A."/>
            <person name="Barry K."/>
            <person name="Lipzen A."/>
            <person name="Henrissat B."/>
            <person name="Riley R."/>
            <person name="Ahrendt S."/>
            <person name="Nagy L.G."/>
            <person name="Grigoriev I.V."/>
            <person name="Martin F."/>
            <person name="Rosso M.N."/>
        </authorList>
    </citation>
    <scope>NUCLEOTIDE SEQUENCE</scope>
    <source>
        <strain evidence="1">CBS 384.51</strain>
    </source>
</reference>
<sequence>MSQTLFKFSKPPDGLTRRVMFLHQPPWHELSAKLESLYDIPRSDIGVSYVDSDGDEVTLSSDEELNDFYKFTFPTQGFGQLGNASKAIRFTVRDLSAAHASEADKLLPQTSEASNHRNTFGLSSLSSRVFDGEDDWAHVAAFGGPPTSIFVPMAPNESESPAPHAFLEIIESDMSMSKDGPEDASSVTRSDSSTTPKVDKGKSRAVDHSDDSDVASTAAMVGEDIPHKPPVHVRDASLTSTEDIFGVHKDNQTAMSSEPIDTPMAEDPRPVSSEAPDPPLPDLEDLSSNSYPNVSLANDIASLLNSFSTVFSSHPELSEAMHNVIRNATEGNYWSAHREAVSKAAEEMRRGAQRSAEDMQRAAEEMHRAAEEAAGRRVAEAIGSVVRAFGQFTGTPIPTSTDGGPATSTPSNPRSTSRGGFRGGRRPSPSRRDTWHSWGHHGHPGHNQRSGSFDPRHDSFFCPSNPMFMHLGSFSGMGFTPPPPPPPPAFGLSIPPPPPIPPNPLNGIRVPPPPPLPHMHPMSPPGPPPFPPPHAAWTSWPPPTDAIPFPEAGKRPHTNVDAPVETLDAEEDGASTPSTAPSTPNERERPLLPNLPASSAPTEPALEGQAKAAATEVSYIATKMDLQKAKDAYRKEKERYRKEREARRARRANISGDSQFEIENAKNEPQKTVEDLSQPRLTPDPQLVSNARGTFPRIELEVVSPHRSHTIHGTGGIWRGRYGHGPYHGPHHGPGPHHFPPPPPASVPGGPPRMHNPFMSPQDGPRTTRNIMNRLADMGFTSVTNPELPSKIEARVTRMNGDFSRAAEDAVVAEMVEEVLVQPSGAVVSSNETQHATSGTASELRRSKSSLPGSWD</sequence>
<dbReference type="EMBL" id="MU274900">
    <property type="protein sequence ID" value="KAI0095108.1"/>
    <property type="molecule type" value="Genomic_DNA"/>
</dbReference>
<dbReference type="Proteomes" id="UP001055072">
    <property type="component" value="Unassembled WGS sequence"/>
</dbReference>
<organism evidence="1 2">
    <name type="scientific">Irpex rosettiformis</name>
    <dbReference type="NCBI Taxonomy" id="378272"/>
    <lineage>
        <taxon>Eukaryota</taxon>
        <taxon>Fungi</taxon>
        <taxon>Dikarya</taxon>
        <taxon>Basidiomycota</taxon>
        <taxon>Agaricomycotina</taxon>
        <taxon>Agaricomycetes</taxon>
        <taxon>Polyporales</taxon>
        <taxon>Irpicaceae</taxon>
        <taxon>Irpex</taxon>
    </lineage>
</organism>